<name>G3B399_CANTC</name>
<gene>
    <name evidence="10" type="ORF">CANTEDRAFT_104963</name>
</gene>
<dbReference type="Gene3D" id="3.30.40.10">
    <property type="entry name" value="Zinc/RING finger domain, C3HC4 (zinc finger)"/>
    <property type="match status" value="2"/>
</dbReference>
<evidence type="ECO:0000256" key="6">
    <source>
        <dbReference type="ARBA" id="ARBA00023242"/>
    </source>
</evidence>
<dbReference type="Pfam" id="PF13832">
    <property type="entry name" value="zf-HC5HC2H_2"/>
    <property type="match status" value="1"/>
</dbReference>
<feature type="domain" description="PHD-type" evidence="9">
    <location>
        <begin position="274"/>
        <end position="391"/>
    </location>
</feature>
<evidence type="ECO:0000256" key="5">
    <source>
        <dbReference type="ARBA" id="ARBA00022833"/>
    </source>
</evidence>
<evidence type="ECO:0000313" key="11">
    <source>
        <dbReference type="Proteomes" id="UP000000707"/>
    </source>
</evidence>
<dbReference type="PROSITE" id="PS50016">
    <property type="entry name" value="ZF_PHD_2"/>
    <property type="match status" value="1"/>
</dbReference>
<dbReference type="OrthoDB" id="20839at2759"/>
<dbReference type="InterPro" id="IPR019542">
    <property type="entry name" value="Enhancer_polycomb-like_N"/>
</dbReference>
<keyword evidence="4 7" id="KW-0863">Zinc-finger</keyword>
<comment type="subcellular location">
    <subcellularLocation>
        <location evidence="1">Nucleus</location>
    </subcellularLocation>
</comment>
<dbReference type="EMBL" id="GL996521">
    <property type="protein sequence ID" value="EGV64439.1"/>
    <property type="molecule type" value="Genomic_DNA"/>
</dbReference>
<feature type="domain" description="PHD-type" evidence="8">
    <location>
        <begin position="220"/>
        <end position="270"/>
    </location>
</feature>
<dbReference type="SUPFAM" id="SSF57903">
    <property type="entry name" value="FYVE/PHD zinc finger"/>
    <property type="match status" value="1"/>
</dbReference>
<dbReference type="Pfam" id="PF10513">
    <property type="entry name" value="EPL1"/>
    <property type="match status" value="1"/>
</dbReference>
<dbReference type="GO" id="GO:0008270">
    <property type="term" value="F:zinc ion binding"/>
    <property type="evidence" value="ECO:0007669"/>
    <property type="project" value="UniProtKB-KW"/>
</dbReference>
<dbReference type="GO" id="GO:0005634">
    <property type="term" value="C:nucleus"/>
    <property type="evidence" value="ECO:0007669"/>
    <property type="project" value="UniProtKB-SubCell"/>
</dbReference>
<dbReference type="GeneID" id="18245767"/>
<evidence type="ECO:0000256" key="7">
    <source>
        <dbReference type="PROSITE-ProRule" id="PRU00146"/>
    </source>
</evidence>
<dbReference type="InterPro" id="IPR011011">
    <property type="entry name" value="Znf_FYVE_PHD"/>
</dbReference>
<reference evidence="10 11" key="1">
    <citation type="journal article" date="2011" name="Proc. Natl. Acad. Sci. U.S.A.">
        <title>Comparative genomics of xylose-fermenting fungi for enhanced biofuel production.</title>
        <authorList>
            <person name="Wohlbach D.J."/>
            <person name="Kuo A."/>
            <person name="Sato T.K."/>
            <person name="Potts K.M."/>
            <person name="Salamov A.A."/>
            <person name="LaButti K.M."/>
            <person name="Sun H."/>
            <person name="Clum A."/>
            <person name="Pangilinan J.L."/>
            <person name="Lindquist E.A."/>
            <person name="Lucas S."/>
            <person name="Lapidus A."/>
            <person name="Jin M."/>
            <person name="Gunawan C."/>
            <person name="Balan V."/>
            <person name="Dale B.E."/>
            <person name="Jeffries T.W."/>
            <person name="Zinkel R."/>
            <person name="Barry K.W."/>
            <person name="Grigoriev I.V."/>
            <person name="Gasch A.P."/>
        </authorList>
    </citation>
    <scope>NUCLEOTIDE SEQUENCE [LARGE SCALE GENOMIC DNA]</scope>
    <source>
        <strain evidence="10">ATCC 10573</strain>
        <strain evidence="11">ATCC 10573 / BCRC 21748 / CBS 615 / JCM 9827 / NBRC 10315 / NRRL Y-1498 / VKM Y-70</strain>
    </source>
</reference>
<dbReference type="GO" id="GO:0006357">
    <property type="term" value="P:regulation of transcription by RNA polymerase II"/>
    <property type="evidence" value="ECO:0007669"/>
    <property type="project" value="TreeGrafter"/>
</dbReference>
<dbReference type="EMBL" id="GL996521">
    <property type="protein sequence ID" value="EGV64438.1"/>
    <property type="molecule type" value="Genomic_DNA"/>
</dbReference>
<dbReference type="InterPro" id="IPR001965">
    <property type="entry name" value="Znf_PHD"/>
</dbReference>
<dbReference type="Proteomes" id="UP000000707">
    <property type="component" value="Unassembled WGS sequence"/>
</dbReference>
<dbReference type="eggNOG" id="KOG0955">
    <property type="taxonomic scope" value="Eukaryota"/>
</dbReference>
<dbReference type="PANTHER" id="PTHR13793:SF107">
    <property type="entry name" value="BROMODOMAIN-CONTAINING PROTEIN HOMOLOG"/>
    <property type="match status" value="1"/>
</dbReference>
<dbReference type="FunFam" id="3.30.40.10:FF:000007">
    <property type="entry name" value="Bromodomain containing 1, isoform CRA_b"/>
    <property type="match status" value="1"/>
</dbReference>
<dbReference type="InterPro" id="IPR050701">
    <property type="entry name" value="Histone_Mod_Regulator"/>
</dbReference>
<evidence type="ECO:0000259" key="9">
    <source>
        <dbReference type="PROSITE" id="PS51805"/>
    </source>
</evidence>
<dbReference type="Pfam" id="PF13831">
    <property type="entry name" value="PHD_2"/>
    <property type="match status" value="1"/>
</dbReference>
<dbReference type="InterPro" id="IPR034732">
    <property type="entry name" value="EPHD"/>
</dbReference>
<evidence type="ECO:0000256" key="2">
    <source>
        <dbReference type="ARBA" id="ARBA00022723"/>
    </source>
</evidence>
<evidence type="ECO:0000313" key="10">
    <source>
        <dbReference type="EMBL" id="EGV64439.1"/>
    </source>
</evidence>
<protein>
    <submittedName>
        <fullName evidence="10">Uncharacterized protein</fullName>
    </submittedName>
</protein>
<evidence type="ECO:0000256" key="1">
    <source>
        <dbReference type="ARBA" id="ARBA00004123"/>
    </source>
</evidence>
<proteinExistence type="predicted"/>
<organism evidence="11">
    <name type="scientific">Candida tenuis (strain ATCC 10573 / BCRC 21748 / CBS 615 / JCM 9827 / NBRC 10315 / NRRL Y-1498 / VKM Y-70)</name>
    <name type="common">Yeast</name>
    <name type="synonym">Yamadazyma tenuis</name>
    <dbReference type="NCBI Taxonomy" id="590646"/>
    <lineage>
        <taxon>Eukaryota</taxon>
        <taxon>Fungi</taxon>
        <taxon>Dikarya</taxon>
        <taxon>Ascomycota</taxon>
        <taxon>Saccharomycotina</taxon>
        <taxon>Pichiomycetes</taxon>
        <taxon>Debaryomycetaceae</taxon>
        <taxon>Yamadazyma</taxon>
    </lineage>
</organism>
<evidence type="ECO:0000259" key="8">
    <source>
        <dbReference type="PROSITE" id="PS50016"/>
    </source>
</evidence>
<dbReference type="PROSITE" id="PS51805">
    <property type="entry name" value="EPHD"/>
    <property type="match status" value="1"/>
</dbReference>
<dbReference type="AlphaFoldDB" id="G3B399"/>
<keyword evidence="6" id="KW-0539">Nucleus</keyword>
<dbReference type="InterPro" id="IPR013083">
    <property type="entry name" value="Znf_RING/FYVE/PHD"/>
</dbReference>
<evidence type="ECO:0000256" key="4">
    <source>
        <dbReference type="ARBA" id="ARBA00022771"/>
    </source>
</evidence>
<dbReference type="PANTHER" id="PTHR13793">
    <property type="entry name" value="PHD FINGER PROTEINS"/>
    <property type="match status" value="1"/>
</dbReference>
<dbReference type="SMART" id="SM00249">
    <property type="entry name" value="PHD"/>
    <property type="match status" value="2"/>
</dbReference>
<keyword evidence="5" id="KW-0862">Zinc</keyword>
<dbReference type="STRING" id="590646.G3B399"/>
<keyword evidence="2" id="KW-0479">Metal-binding</keyword>
<keyword evidence="11" id="KW-1185">Reference proteome</keyword>
<dbReference type="KEGG" id="cten:18245767"/>
<dbReference type="InterPro" id="IPR019787">
    <property type="entry name" value="Znf_PHD-finger"/>
</dbReference>
<dbReference type="HOGENOM" id="CLU_002663_1_1_1"/>
<accession>G3B399</accession>
<keyword evidence="3" id="KW-0677">Repeat</keyword>
<sequence>METALNIASGLSDASKPREERDLLEIYPDIDETRLLNVFVVAHSSQSMQSYQDRLLQTNPLMGTLKEPQFRQVESSTKERPTEYHVSRIIGDYGFVDLHSKRSLYNYKPHYHRPFQTNQTETISEVIRHKKKQAEYDMDEQDSLYLEHRNRQPENTLDLSPEVFEIAMTILENLWMDLESQMKSLAGDEETMAIDLDLDGGSNINKYGHDDGIVFGTVDDQKCAVCNDSDGDNTNAIVFCDGCNIAVHQECYGVAFIPEGSWLCRKCMINQHKQFDCCFCPSKTGAFKQLDNSLWSHVVCGLWINELYFANPIYLEPIEGIDSIPKSRWKLTCYICKQKMGACVQCSNRSCFQAYHVTCAKRAQLYMSMTKGFLAAVKDKSTLKSFCDKHTPTDYILTQNEIIDGINKARVYFRDLTLLNLEKDKLDRNKQLNNKLNMFKWKTESNTPIAPRRFSQVLSAKLFEMKLDSIDDNGNLGILRGLGNKPTRTKESYLAELEQMSNDICRYWCLKRESKNGAPLIRKNNNLINTSSILYGSNTLQEVQEKLDFGKTLVADLEKVIHLSDLSLHRQYIQQQLMLADQHLMQTSFFPVSQLIRIILQELTKRYDSKKVLTNWKSRISDVSLKNISNLNDQLQIHSVAQLQKHLNELNQLVVSENKLTNNVVKVCARFYNGFAAKYQDYIEVEADLKQLPAPVHLTAEKVTLVDDLDYSDLSEVDPLDEGAEDKLVAFLGNGKQRRW</sequence>
<evidence type="ECO:0000256" key="3">
    <source>
        <dbReference type="ARBA" id="ARBA00022737"/>
    </source>
</evidence>
<dbReference type="CDD" id="cd15492">
    <property type="entry name" value="PHD_BRPF_JADE_like"/>
    <property type="match status" value="1"/>
</dbReference>